<dbReference type="Proteomes" id="UP000614601">
    <property type="component" value="Unassembled WGS sequence"/>
</dbReference>
<dbReference type="Pfam" id="PF13344">
    <property type="entry name" value="Hydrolase_6"/>
    <property type="match status" value="1"/>
</dbReference>
<protein>
    <submittedName>
        <fullName evidence="1">Uncharacterized protein</fullName>
    </submittedName>
</protein>
<keyword evidence="2" id="KW-1185">Reference proteome</keyword>
<organism evidence="1 2">
    <name type="scientific">Bursaphelenchus okinawaensis</name>
    <dbReference type="NCBI Taxonomy" id="465554"/>
    <lineage>
        <taxon>Eukaryota</taxon>
        <taxon>Metazoa</taxon>
        <taxon>Ecdysozoa</taxon>
        <taxon>Nematoda</taxon>
        <taxon>Chromadorea</taxon>
        <taxon>Rhabditida</taxon>
        <taxon>Tylenchina</taxon>
        <taxon>Tylenchomorpha</taxon>
        <taxon>Aphelenchoidea</taxon>
        <taxon>Aphelenchoididae</taxon>
        <taxon>Bursaphelenchus</taxon>
    </lineage>
</organism>
<dbReference type="GO" id="GO:0005737">
    <property type="term" value="C:cytoplasm"/>
    <property type="evidence" value="ECO:0007669"/>
    <property type="project" value="TreeGrafter"/>
</dbReference>
<dbReference type="PANTHER" id="PTHR19288">
    <property type="entry name" value="4-NITROPHENYLPHOSPHATASE-RELATED"/>
    <property type="match status" value="1"/>
</dbReference>
<dbReference type="EMBL" id="CAJFCW020000005">
    <property type="protein sequence ID" value="CAG9121925.1"/>
    <property type="molecule type" value="Genomic_DNA"/>
</dbReference>
<accession>A0A811LGC2</accession>
<evidence type="ECO:0000313" key="2">
    <source>
        <dbReference type="Proteomes" id="UP000614601"/>
    </source>
</evidence>
<dbReference type="InterPro" id="IPR006357">
    <property type="entry name" value="HAD-SF_hydro_IIA"/>
</dbReference>
<gene>
    <name evidence="1" type="ORF">BOKJ2_LOCUS11971</name>
</gene>
<dbReference type="Gene3D" id="3.40.50.1000">
    <property type="entry name" value="HAD superfamily/HAD-like"/>
    <property type="match status" value="2"/>
</dbReference>
<name>A0A811LGC2_9BILA</name>
<dbReference type="GO" id="GO:0016791">
    <property type="term" value="F:phosphatase activity"/>
    <property type="evidence" value="ECO:0007669"/>
    <property type="project" value="TreeGrafter"/>
</dbReference>
<dbReference type="EMBL" id="CAJFDH010000005">
    <property type="protein sequence ID" value="CAD5226225.1"/>
    <property type="molecule type" value="Genomic_DNA"/>
</dbReference>
<dbReference type="AlphaFoldDB" id="A0A811LGC2"/>
<reference evidence="1" key="1">
    <citation type="submission" date="2020-09" db="EMBL/GenBank/DDBJ databases">
        <authorList>
            <person name="Kikuchi T."/>
        </authorList>
    </citation>
    <scope>NUCLEOTIDE SEQUENCE</scope>
    <source>
        <strain evidence="1">SH1</strain>
    </source>
</reference>
<evidence type="ECO:0000313" key="1">
    <source>
        <dbReference type="EMBL" id="CAD5226225.1"/>
    </source>
</evidence>
<dbReference type="InterPro" id="IPR036412">
    <property type="entry name" value="HAD-like_sf"/>
</dbReference>
<proteinExistence type="predicted"/>
<comment type="caution">
    <text evidence="1">The sequence shown here is derived from an EMBL/GenBank/DDBJ whole genome shotgun (WGS) entry which is preliminary data.</text>
</comment>
<dbReference type="SUPFAM" id="SSF56784">
    <property type="entry name" value="HAD-like"/>
    <property type="match status" value="1"/>
</dbReference>
<dbReference type="PANTHER" id="PTHR19288:SF46">
    <property type="entry name" value="HALOACID DEHALOGENASE-LIKE HYDROLASE DOMAIN-CONTAINING PROTEIN 2"/>
    <property type="match status" value="1"/>
</dbReference>
<dbReference type="Proteomes" id="UP000783686">
    <property type="component" value="Unassembled WGS sequence"/>
</dbReference>
<dbReference type="InterPro" id="IPR023214">
    <property type="entry name" value="HAD_sf"/>
</dbReference>
<dbReference type="OrthoDB" id="426235at2759"/>
<sequence length="174" mass="19321">MAEKLCVFVDLSGTLHIEDTPTSNAVAALKTLHEHPNIVYKFVTNTTKESTASLISRLSRCGFENIEKHRFFTSLTAANTYINQNNLKPLLMVDERALEDFDVVVNGNMNSVVVGLAPEMFNFADMNRAFKLLLKDDSQLVAIHKGKYYRREDGLAMGPGGFIEALEFSSGKTA</sequence>